<keyword evidence="1" id="KW-1133">Transmembrane helix</keyword>
<evidence type="ECO:0000259" key="2">
    <source>
        <dbReference type="PROSITE" id="PS51724"/>
    </source>
</evidence>
<dbReference type="Proteomes" id="UP000238801">
    <property type="component" value="Unassembled WGS sequence"/>
</dbReference>
<dbReference type="EMBL" id="PVTT01000001">
    <property type="protein sequence ID" value="PRY94886.1"/>
    <property type="molecule type" value="Genomic_DNA"/>
</dbReference>
<evidence type="ECO:0000313" key="4">
    <source>
        <dbReference type="Proteomes" id="UP000238801"/>
    </source>
</evidence>
<dbReference type="InterPro" id="IPR007730">
    <property type="entry name" value="SPOR-like_dom"/>
</dbReference>
<dbReference type="Gene3D" id="3.30.70.1070">
    <property type="entry name" value="Sporulation related repeat"/>
    <property type="match status" value="1"/>
</dbReference>
<dbReference type="OrthoDB" id="8479416at2"/>
<feature type="transmembrane region" description="Helical" evidence="1">
    <location>
        <begin position="26"/>
        <end position="47"/>
    </location>
</feature>
<reference evidence="3 4" key="1">
    <citation type="submission" date="2018-03" db="EMBL/GenBank/DDBJ databases">
        <title>Genomic Encyclopedia of Archaeal and Bacterial Type Strains, Phase II (KMG-II): from individual species to whole genera.</title>
        <authorList>
            <person name="Goeker M."/>
        </authorList>
    </citation>
    <scope>NUCLEOTIDE SEQUENCE [LARGE SCALE GENOMIC DNA]</scope>
    <source>
        <strain evidence="3 4">DSM 29318</strain>
    </source>
</reference>
<dbReference type="InterPro" id="IPR036680">
    <property type="entry name" value="SPOR-like_sf"/>
</dbReference>
<keyword evidence="1" id="KW-0472">Membrane</keyword>
<keyword evidence="4" id="KW-1185">Reference proteome</keyword>
<protein>
    <submittedName>
        <fullName evidence="3">Sporulation related protein</fullName>
    </submittedName>
</protein>
<accession>A0A2T0X7H8</accession>
<proteinExistence type="predicted"/>
<dbReference type="Pfam" id="PF05036">
    <property type="entry name" value="SPOR"/>
    <property type="match status" value="1"/>
</dbReference>
<dbReference type="PROSITE" id="PS51724">
    <property type="entry name" value="SPOR"/>
    <property type="match status" value="1"/>
</dbReference>
<organism evidence="3 4">
    <name type="scientific">Hasllibacter halocynthiae</name>
    <dbReference type="NCBI Taxonomy" id="595589"/>
    <lineage>
        <taxon>Bacteria</taxon>
        <taxon>Pseudomonadati</taxon>
        <taxon>Pseudomonadota</taxon>
        <taxon>Alphaproteobacteria</taxon>
        <taxon>Rhodobacterales</taxon>
        <taxon>Roseobacteraceae</taxon>
        <taxon>Hasllibacter</taxon>
    </lineage>
</organism>
<name>A0A2T0X7H8_9RHOB</name>
<dbReference type="GO" id="GO:0042834">
    <property type="term" value="F:peptidoglycan binding"/>
    <property type="evidence" value="ECO:0007669"/>
    <property type="project" value="InterPro"/>
</dbReference>
<dbReference type="RefSeq" id="WP_146132774.1">
    <property type="nucleotide sequence ID" value="NZ_PVTT01000001.1"/>
</dbReference>
<comment type="caution">
    <text evidence="3">The sequence shown here is derived from an EMBL/GenBank/DDBJ whole genome shotgun (WGS) entry which is preliminary data.</text>
</comment>
<sequence length="273" mass="28481">MTDIERTGMAGGPDIRMALAAVTQRTVQWVGAGASLALVAGGLWWGWQTLSREASGVPVIQALADPMRERPADPGGRVIPHQGLSVNAVAGGDGVRPGADRVILAPGPEAPREEDVILAVLREEAPAPVPVAVTSPIEDAITAALNADAEVLPASVPGVTLSLRPRVRPGALARRAPVPDAPEIAPEALTAGALLAQIGTFPDEDTARAEWTRLASAHPAHLSGRERVIQRRETGGRSWVRLRAAGFGGRPEAVRFCDAMLAGGVECVPVEHR</sequence>
<dbReference type="AlphaFoldDB" id="A0A2T0X7H8"/>
<evidence type="ECO:0000256" key="1">
    <source>
        <dbReference type="SAM" id="Phobius"/>
    </source>
</evidence>
<evidence type="ECO:0000313" key="3">
    <source>
        <dbReference type="EMBL" id="PRY94886.1"/>
    </source>
</evidence>
<gene>
    <name evidence="3" type="ORF">BCF33_0488</name>
</gene>
<keyword evidence="1" id="KW-0812">Transmembrane</keyword>
<feature type="domain" description="SPOR" evidence="2">
    <location>
        <begin position="188"/>
        <end position="272"/>
    </location>
</feature>